<organism evidence="10 11">
    <name type="scientific">Anaerocolumna jejuensis DSM 15929</name>
    <dbReference type="NCBI Taxonomy" id="1121322"/>
    <lineage>
        <taxon>Bacteria</taxon>
        <taxon>Bacillati</taxon>
        <taxon>Bacillota</taxon>
        <taxon>Clostridia</taxon>
        <taxon>Lachnospirales</taxon>
        <taxon>Lachnospiraceae</taxon>
        <taxon>Anaerocolumna</taxon>
    </lineage>
</organism>
<dbReference type="GO" id="GO:0046872">
    <property type="term" value="F:metal ion binding"/>
    <property type="evidence" value="ECO:0007669"/>
    <property type="project" value="UniProtKB-KW"/>
</dbReference>
<gene>
    <name evidence="10" type="ORF">SAMN02745136_03660</name>
</gene>
<evidence type="ECO:0000256" key="7">
    <source>
        <dbReference type="PIRSR" id="PIRSR038994-2"/>
    </source>
</evidence>
<feature type="binding site" evidence="7">
    <location>
        <position position="144"/>
    </location>
    <ligand>
        <name>substrate</name>
    </ligand>
</feature>
<protein>
    <submittedName>
        <fullName evidence="10">N-acetylglucosamine-6-phosphate deacetylase</fullName>
    </submittedName>
</protein>
<dbReference type="Gene3D" id="2.30.40.10">
    <property type="entry name" value="Urease, subunit C, domain 1"/>
    <property type="match status" value="1"/>
</dbReference>
<dbReference type="CDD" id="cd00854">
    <property type="entry name" value="NagA"/>
    <property type="match status" value="1"/>
</dbReference>
<dbReference type="Proteomes" id="UP000184386">
    <property type="component" value="Unassembled WGS sequence"/>
</dbReference>
<evidence type="ECO:0000256" key="3">
    <source>
        <dbReference type="ARBA" id="ARBA00022801"/>
    </source>
</evidence>
<evidence type="ECO:0000256" key="6">
    <source>
        <dbReference type="PIRSR" id="PIRSR038994-1"/>
    </source>
</evidence>
<evidence type="ECO:0000256" key="8">
    <source>
        <dbReference type="PIRSR" id="PIRSR038994-3"/>
    </source>
</evidence>
<dbReference type="STRING" id="1121322.SAMN02745136_03660"/>
<dbReference type="InterPro" id="IPR011059">
    <property type="entry name" value="Metal-dep_hydrolase_composite"/>
</dbReference>
<dbReference type="InterPro" id="IPR003764">
    <property type="entry name" value="GlcNAc_6-P_deAcase"/>
</dbReference>
<comment type="cofactor">
    <cofactor evidence="8">
        <name>a divalent metal cation</name>
        <dbReference type="ChEBI" id="CHEBI:60240"/>
    </cofactor>
    <text evidence="8">Binds 1 divalent metal cation per subunit.</text>
</comment>
<evidence type="ECO:0000313" key="11">
    <source>
        <dbReference type="Proteomes" id="UP000184386"/>
    </source>
</evidence>
<feature type="active site" description="Proton donor/acceptor" evidence="6">
    <location>
        <position position="275"/>
    </location>
</feature>
<dbReference type="GO" id="GO:0008448">
    <property type="term" value="F:N-acetylglucosamine-6-phosphate deacetylase activity"/>
    <property type="evidence" value="ECO:0007669"/>
    <property type="project" value="InterPro"/>
</dbReference>
<keyword evidence="2 8" id="KW-0479">Metal-binding</keyword>
<dbReference type="PANTHER" id="PTHR11113:SF14">
    <property type="entry name" value="N-ACETYLGLUCOSAMINE-6-PHOSPHATE DEACETYLASE"/>
    <property type="match status" value="1"/>
</dbReference>
<evidence type="ECO:0000256" key="4">
    <source>
        <dbReference type="ARBA" id="ARBA00023277"/>
    </source>
</evidence>
<feature type="binding site" evidence="8">
    <location>
        <position position="133"/>
    </location>
    <ligand>
        <name>Zn(2+)</name>
        <dbReference type="ChEBI" id="CHEBI:29105"/>
    </ligand>
</feature>
<dbReference type="OrthoDB" id="9776488at2"/>
<accession>A0A1M6WG58</accession>
<keyword evidence="4 5" id="KW-0119">Carbohydrate metabolism</keyword>
<dbReference type="InterPro" id="IPR032466">
    <property type="entry name" value="Metal_Hydrolase"/>
</dbReference>
<feature type="binding site" evidence="8">
    <location>
        <position position="219"/>
    </location>
    <ligand>
        <name>Zn(2+)</name>
        <dbReference type="ChEBI" id="CHEBI:29105"/>
    </ligand>
</feature>
<reference evidence="10 11" key="1">
    <citation type="submission" date="2016-11" db="EMBL/GenBank/DDBJ databases">
        <authorList>
            <person name="Jaros S."/>
            <person name="Januszkiewicz K."/>
            <person name="Wedrychowicz H."/>
        </authorList>
    </citation>
    <scope>NUCLEOTIDE SEQUENCE [LARGE SCALE GENOMIC DNA]</scope>
    <source>
        <strain evidence="10 11">DSM 15929</strain>
    </source>
</reference>
<keyword evidence="11" id="KW-1185">Reference proteome</keyword>
<evidence type="ECO:0000256" key="1">
    <source>
        <dbReference type="ARBA" id="ARBA00010716"/>
    </source>
</evidence>
<feature type="binding site" evidence="7">
    <location>
        <begin position="222"/>
        <end position="223"/>
    </location>
    <ligand>
        <name>substrate</name>
    </ligand>
</feature>
<dbReference type="PIRSF" id="PIRSF038994">
    <property type="entry name" value="NagA"/>
    <property type="match status" value="1"/>
</dbReference>
<comment type="similarity">
    <text evidence="1 5">Belongs to the metallo-dependent hydrolases superfamily. NagA family.</text>
</comment>
<evidence type="ECO:0000256" key="2">
    <source>
        <dbReference type="ARBA" id="ARBA00022723"/>
    </source>
</evidence>
<keyword evidence="3 5" id="KW-0378">Hydrolase</keyword>
<evidence type="ECO:0000256" key="5">
    <source>
        <dbReference type="PIRNR" id="PIRNR038994"/>
    </source>
</evidence>
<evidence type="ECO:0000313" key="10">
    <source>
        <dbReference type="EMBL" id="SHK92772.1"/>
    </source>
</evidence>
<dbReference type="RefSeq" id="WP_073278296.1">
    <property type="nucleotide sequence ID" value="NZ_FRAC01000020.1"/>
</dbReference>
<feature type="binding site" evidence="7">
    <location>
        <position position="253"/>
    </location>
    <ligand>
        <name>substrate</name>
    </ligand>
</feature>
<dbReference type="NCBIfam" id="TIGR00221">
    <property type="entry name" value="nagA"/>
    <property type="match status" value="1"/>
</dbReference>
<feature type="binding site" evidence="7">
    <location>
        <position position="230"/>
    </location>
    <ligand>
        <name>substrate</name>
    </ligand>
</feature>
<dbReference type="PANTHER" id="PTHR11113">
    <property type="entry name" value="N-ACETYLGLUCOSAMINE-6-PHOSPHATE DEACETYLASE"/>
    <property type="match status" value="1"/>
</dbReference>
<dbReference type="GO" id="GO:0006046">
    <property type="term" value="P:N-acetylglucosamine catabolic process"/>
    <property type="evidence" value="ECO:0007669"/>
    <property type="project" value="TreeGrafter"/>
</dbReference>
<dbReference type="SUPFAM" id="SSF51556">
    <property type="entry name" value="Metallo-dependent hydrolases"/>
    <property type="match status" value="1"/>
</dbReference>
<dbReference type="AlphaFoldDB" id="A0A1M6WG58"/>
<dbReference type="InterPro" id="IPR006680">
    <property type="entry name" value="Amidohydro-rel"/>
</dbReference>
<dbReference type="Pfam" id="PF01979">
    <property type="entry name" value="Amidohydro_1"/>
    <property type="match status" value="1"/>
</dbReference>
<proteinExistence type="inferred from homology"/>
<evidence type="ECO:0000259" key="9">
    <source>
        <dbReference type="Pfam" id="PF01979"/>
    </source>
</evidence>
<dbReference type="Gene3D" id="3.20.20.140">
    <property type="entry name" value="Metal-dependent hydrolases"/>
    <property type="match status" value="1"/>
</dbReference>
<dbReference type="SUPFAM" id="SSF51338">
    <property type="entry name" value="Composite domain of metallo-dependent hydrolases"/>
    <property type="match status" value="1"/>
</dbReference>
<feature type="domain" description="Amidohydrolase-related" evidence="9">
    <location>
        <begin position="54"/>
        <end position="379"/>
    </location>
</feature>
<dbReference type="EMBL" id="FRAC01000020">
    <property type="protein sequence ID" value="SHK92772.1"/>
    <property type="molecule type" value="Genomic_DNA"/>
</dbReference>
<name>A0A1M6WG58_9FIRM</name>
<feature type="binding site" evidence="8">
    <location>
        <position position="198"/>
    </location>
    <ligand>
        <name>Zn(2+)</name>
        <dbReference type="ChEBI" id="CHEBI:29105"/>
    </ligand>
</feature>
<sequence length="383" mass="41429">MILKNASVFVDGKFLPADITVSDGRFETIDSKAAGKAASGKQTDDEIIDLSDKLVIPGFIELHSHGCIGYDFTTSAPEELEKMCEFYSENGITSILATTMTIGYDTYKRAMLNIKEACENNTKGSRIIGINMEGPFLGAAKKGAHDTRYLLSINEQKYEELNDLSGDRVRLIDLDPDLPGAIPFIEKYSKKKVISLAHTACDYETAVTAIKAGASHVTHLFNAMNGLHHRAPGIIGAVSDYPVNAEIICDGIHIHPSVMRLVFKAFPEKLILISDSMSAAGLEDGSYELGGQKVFVKDGKATLKDGTIAGSTTTIYKAFKKCIEIGIPVEQAVLSATLYPAKAIHAEEEIGSIAAGKRADFIIMDKAYNIEKVYSGGKLLVSH</sequence>
<feature type="binding site" evidence="7">
    <location>
        <begin position="308"/>
        <end position="310"/>
    </location>
    <ligand>
        <name>substrate</name>
    </ligand>
</feature>